<dbReference type="OrthoDB" id="5296884at2"/>
<dbReference type="PIRSF" id="PIRSF036922">
    <property type="entry name" value="RNaseH_PGAM"/>
    <property type="match status" value="1"/>
</dbReference>
<name>A0A316TEX0_9ACTN</name>
<dbReference type="Pfam" id="PF13456">
    <property type="entry name" value="RVT_3"/>
    <property type="match status" value="1"/>
</dbReference>
<dbReference type="InterPro" id="IPR002156">
    <property type="entry name" value="RNaseH_domain"/>
</dbReference>
<evidence type="ECO:0000259" key="5">
    <source>
        <dbReference type="PROSITE" id="PS50879"/>
    </source>
</evidence>
<comment type="caution">
    <text evidence="6">The sequence shown here is derived from an EMBL/GenBank/DDBJ whole genome shotgun (WGS) entry which is preliminary data.</text>
</comment>
<dbReference type="InterPro" id="IPR029033">
    <property type="entry name" value="His_PPase_superfam"/>
</dbReference>
<evidence type="ECO:0000256" key="3">
    <source>
        <dbReference type="PIRSR" id="PIRSR613078-2"/>
    </source>
</evidence>
<sequence length="409" mass="43553">MADAGQEGGPRSVVIEADGGSRGNPGPAAYGAVLKDAETGEVIAEDGRTLGVATNNVAEYSGLIAGLKLAEEFAPGADIEVRMDSKLVVEQMSGRWKIKHPDMKPLAMEANRLAPFGTTYTWVPREHNKHADRLANEALDGTREGVTFAGASPADGADAEDESLIEELESPSASVGVEQAGTPWTPGSPTTLVLVRHGVTPHTSGKRFSGGLGGDNPGLSEEGRGQVRETAAWLTDLKDRIDAVVCSPVRRTRESAEIIAAELGLPLEEEPGFAEMEFGAWDGLTFVEVAERHKESFEAWLGDLDAPPPGGESFRTVEERVRAGLRRVLEQHAGRTVVVVSHVTPIKTLVAATLDAPLEAVFRMELSPASVSVVSFYPDPAAPGGHRSSMRLYNALPPGRRSLLDTGRW</sequence>
<dbReference type="AlphaFoldDB" id="A0A316TEX0"/>
<organism evidence="6 7">
    <name type="scientific">Nocardioides silvaticus</name>
    <dbReference type="NCBI Taxonomy" id="2201891"/>
    <lineage>
        <taxon>Bacteria</taxon>
        <taxon>Bacillati</taxon>
        <taxon>Actinomycetota</taxon>
        <taxon>Actinomycetes</taxon>
        <taxon>Propionibacteriales</taxon>
        <taxon>Nocardioidaceae</taxon>
        <taxon>Nocardioides</taxon>
    </lineage>
</organism>
<feature type="domain" description="RNase H type-1" evidence="5">
    <location>
        <begin position="9"/>
        <end position="147"/>
    </location>
</feature>
<dbReference type="PANTHER" id="PTHR48100">
    <property type="entry name" value="BROAD-SPECIFICITY PHOSPHATASE YOR283W-RELATED"/>
    <property type="match status" value="1"/>
</dbReference>
<keyword evidence="7" id="KW-1185">Reference proteome</keyword>
<dbReference type="CDD" id="cd09279">
    <property type="entry name" value="RNase_HI_like"/>
    <property type="match status" value="1"/>
</dbReference>
<dbReference type="Proteomes" id="UP000245507">
    <property type="component" value="Unassembled WGS sequence"/>
</dbReference>
<evidence type="ECO:0000256" key="4">
    <source>
        <dbReference type="SAM" id="MobiDB-lite"/>
    </source>
</evidence>
<dbReference type="InterPro" id="IPR036397">
    <property type="entry name" value="RNaseH_sf"/>
</dbReference>
<evidence type="ECO:0000313" key="6">
    <source>
        <dbReference type="EMBL" id="PWN01022.1"/>
    </source>
</evidence>
<feature type="active site" description="Proton donor/acceptor" evidence="2">
    <location>
        <position position="275"/>
    </location>
</feature>
<proteinExistence type="predicted"/>
<dbReference type="GO" id="GO:0016791">
    <property type="term" value="F:phosphatase activity"/>
    <property type="evidence" value="ECO:0007669"/>
    <property type="project" value="TreeGrafter"/>
</dbReference>
<dbReference type="Pfam" id="PF00300">
    <property type="entry name" value="His_Phos_1"/>
    <property type="match status" value="1"/>
</dbReference>
<dbReference type="GO" id="GO:0003676">
    <property type="term" value="F:nucleic acid binding"/>
    <property type="evidence" value="ECO:0007669"/>
    <property type="project" value="InterPro"/>
</dbReference>
<dbReference type="GO" id="GO:0005737">
    <property type="term" value="C:cytoplasm"/>
    <property type="evidence" value="ECO:0007669"/>
    <property type="project" value="TreeGrafter"/>
</dbReference>
<dbReference type="InterPro" id="IPR050275">
    <property type="entry name" value="PGM_Phosphatase"/>
</dbReference>
<protein>
    <submittedName>
        <fullName evidence="6">Bifunctional RNase H/acid phosphatase</fullName>
    </submittedName>
</protein>
<feature type="region of interest" description="Disordered" evidence="4">
    <location>
        <begin position="1"/>
        <end position="27"/>
    </location>
</feature>
<evidence type="ECO:0000256" key="1">
    <source>
        <dbReference type="PIRSR" id="PIRSR036922-1"/>
    </source>
</evidence>
<dbReference type="PROSITE" id="PS50879">
    <property type="entry name" value="RNASE_H_1"/>
    <property type="match status" value="1"/>
</dbReference>
<dbReference type="InterPro" id="IPR013078">
    <property type="entry name" value="His_Pase_superF_clade-1"/>
</dbReference>
<dbReference type="RefSeq" id="WP_109697337.1">
    <property type="nucleotide sequence ID" value="NZ_QGDD01000012.1"/>
</dbReference>
<dbReference type="SUPFAM" id="SSF53254">
    <property type="entry name" value="Phosphoglycerate mutase-like"/>
    <property type="match status" value="1"/>
</dbReference>
<dbReference type="SUPFAM" id="SSF53098">
    <property type="entry name" value="Ribonuclease H-like"/>
    <property type="match status" value="1"/>
</dbReference>
<feature type="region of interest" description="Disordered" evidence="4">
    <location>
        <begin position="203"/>
        <end position="224"/>
    </location>
</feature>
<dbReference type="GO" id="GO:0004523">
    <property type="term" value="F:RNA-DNA hybrid ribonuclease activity"/>
    <property type="evidence" value="ECO:0007669"/>
    <property type="project" value="InterPro"/>
</dbReference>
<evidence type="ECO:0000256" key="2">
    <source>
        <dbReference type="PIRSR" id="PIRSR613078-1"/>
    </source>
</evidence>
<dbReference type="SMART" id="SM00855">
    <property type="entry name" value="PGAM"/>
    <property type="match status" value="1"/>
</dbReference>
<dbReference type="CDD" id="cd07067">
    <property type="entry name" value="HP_PGM_like"/>
    <property type="match status" value="1"/>
</dbReference>
<reference evidence="6 7" key="1">
    <citation type="submission" date="2018-05" db="EMBL/GenBank/DDBJ databases">
        <title>Nocardioides silvaticus genome.</title>
        <authorList>
            <person name="Li C."/>
            <person name="Wang G."/>
        </authorList>
    </citation>
    <scope>NUCLEOTIDE SEQUENCE [LARGE SCALE GENOMIC DNA]</scope>
    <source>
        <strain evidence="6 7">CCTCC AB 2018079</strain>
    </source>
</reference>
<evidence type="ECO:0000313" key="7">
    <source>
        <dbReference type="Proteomes" id="UP000245507"/>
    </source>
</evidence>
<feature type="binding site" evidence="3">
    <location>
        <position position="251"/>
    </location>
    <ligand>
        <name>substrate</name>
    </ligand>
</feature>
<dbReference type="PANTHER" id="PTHR48100:SF1">
    <property type="entry name" value="HISTIDINE PHOSPHATASE FAMILY PROTEIN-RELATED"/>
    <property type="match status" value="1"/>
</dbReference>
<dbReference type="InterPro" id="IPR012337">
    <property type="entry name" value="RNaseH-like_sf"/>
</dbReference>
<feature type="active site" description="Proton donor/acceptor; for phosphatase activity" evidence="1">
    <location>
        <position position="275"/>
    </location>
</feature>
<dbReference type="InterPro" id="IPR014636">
    <property type="entry name" value="RNaseH/PGlycerate_mutase"/>
</dbReference>
<gene>
    <name evidence="6" type="ORF">DJ010_20620</name>
</gene>
<dbReference type="EMBL" id="QGDD01000012">
    <property type="protein sequence ID" value="PWN01022.1"/>
    <property type="molecule type" value="Genomic_DNA"/>
</dbReference>
<accession>A0A316TEX0</accession>
<feature type="active site" description="Tele-phosphohistidine intermediate" evidence="1">
    <location>
        <position position="197"/>
    </location>
</feature>
<dbReference type="Gene3D" id="3.40.50.1240">
    <property type="entry name" value="Phosphoglycerate mutase-like"/>
    <property type="match status" value="1"/>
</dbReference>
<dbReference type="NCBIfam" id="NF005567">
    <property type="entry name" value="PRK07238.1"/>
    <property type="match status" value="1"/>
</dbReference>
<dbReference type="Gene3D" id="3.30.420.10">
    <property type="entry name" value="Ribonuclease H-like superfamily/Ribonuclease H"/>
    <property type="match status" value="1"/>
</dbReference>